<comment type="caution">
    <text evidence="1">The sequence shown here is derived from an EMBL/GenBank/DDBJ whole genome shotgun (WGS) entry which is preliminary data.</text>
</comment>
<dbReference type="RefSeq" id="WP_150894237.1">
    <property type="nucleotide sequence ID" value="NZ_VYUY01000015.1"/>
</dbReference>
<dbReference type="Proteomes" id="UP000326838">
    <property type="component" value="Unassembled WGS sequence"/>
</dbReference>
<sequence length="74" mass="8533">MDARIYTIRRELSLVFGIVEETKRTPDQALMITALDAMQDALSRTLDLVEELEDEAHHPGRYVRRGRMPVVQHA</sequence>
<accession>A0A5N0TCA6</accession>
<dbReference type="EMBL" id="VYUY01000015">
    <property type="protein sequence ID" value="KAA9132381.1"/>
    <property type="molecule type" value="Genomic_DNA"/>
</dbReference>
<name>A0A5N0TCA6_9MICO</name>
<protein>
    <submittedName>
        <fullName evidence="1">Uncharacterized protein</fullName>
    </submittedName>
</protein>
<proteinExistence type="predicted"/>
<keyword evidence="2" id="KW-1185">Reference proteome</keyword>
<dbReference type="AlphaFoldDB" id="A0A5N0TCA6"/>
<reference evidence="2" key="1">
    <citation type="submission" date="2019-09" db="EMBL/GenBank/DDBJ databases">
        <title>Mumia zhuanghuii sp. nov. isolated from the intestinal contents of plateau pika (Ochotona curzoniae) in the Qinghai-Tibet plateau of China.</title>
        <authorList>
            <person name="Tian Z."/>
        </authorList>
    </citation>
    <scope>NUCLEOTIDE SEQUENCE [LARGE SCALE GENOMIC DNA]</scope>
    <source>
        <strain evidence="2">L-033</strain>
    </source>
</reference>
<organism evidence="1 2">
    <name type="scientific">Microbacterium caowuchunii</name>
    <dbReference type="NCBI Taxonomy" id="2614638"/>
    <lineage>
        <taxon>Bacteria</taxon>
        <taxon>Bacillati</taxon>
        <taxon>Actinomycetota</taxon>
        <taxon>Actinomycetes</taxon>
        <taxon>Micrococcales</taxon>
        <taxon>Microbacteriaceae</taxon>
        <taxon>Microbacterium</taxon>
    </lineage>
</organism>
<evidence type="ECO:0000313" key="2">
    <source>
        <dbReference type="Proteomes" id="UP000326838"/>
    </source>
</evidence>
<gene>
    <name evidence="1" type="ORF">F6B40_11880</name>
</gene>
<evidence type="ECO:0000313" key="1">
    <source>
        <dbReference type="EMBL" id="KAA9132381.1"/>
    </source>
</evidence>